<protein>
    <recommendedName>
        <fullName evidence="4">RPA-interacting protein N-terminal domain-containing protein</fullName>
    </recommendedName>
</protein>
<evidence type="ECO:0000256" key="1">
    <source>
        <dbReference type="SAM" id="MobiDB-lite"/>
    </source>
</evidence>
<keyword evidence="3" id="KW-1185">Reference proteome</keyword>
<organism evidence="2 3">
    <name type="scientific">Phycomyces blakesleeanus</name>
    <dbReference type="NCBI Taxonomy" id="4837"/>
    <lineage>
        <taxon>Eukaryota</taxon>
        <taxon>Fungi</taxon>
        <taxon>Fungi incertae sedis</taxon>
        <taxon>Mucoromycota</taxon>
        <taxon>Mucoromycotina</taxon>
        <taxon>Mucoromycetes</taxon>
        <taxon>Mucorales</taxon>
        <taxon>Phycomycetaceae</taxon>
        <taxon>Phycomyces</taxon>
    </lineage>
</organism>
<dbReference type="PANTHER" id="PTHR31742:SF1">
    <property type="entry name" value="RPA-INTERACTING PROTEIN"/>
    <property type="match status" value="1"/>
</dbReference>
<dbReference type="EMBL" id="JBCLYO010000024">
    <property type="protein sequence ID" value="KAL0078542.1"/>
    <property type="molecule type" value="Genomic_DNA"/>
</dbReference>
<gene>
    <name evidence="2" type="ORF">J3Q64DRAFT_1765147</name>
</gene>
<evidence type="ECO:0008006" key="4">
    <source>
        <dbReference type="Google" id="ProtNLM"/>
    </source>
</evidence>
<name>A0ABR3AQR5_PHYBL</name>
<dbReference type="Proteomes" id="UP001448207">
    <property type="component" value="Unassembled WGS sequence"/>
</dbReference>
<feature type="region of interest" description="Disordered" evidence="1">
    <location>
        <begin position="1"/>
        <end position="25"/>
    </location>
</feature>
<accession>A0ABR3AQR5</accession>
<proteinExistence type="predicted"/>
<sequence length="219" mass="25945">MDTMDWTSEAHRAPIKRNNKEKNKEWKDRFRQQWVDRVKSSRQERDNKRRGDTWMQIIVKEEWESFKKENEEAMRFEGVHITDQDIEEEIMSDESMKRYDTSYEDFLQEEQNTIAAAIAMYEEAQSQESFAQYNMCQPRMQCFNCAQFTLQPSIRTNQSRGVMCTYCNFNATEQAALMIQKNHQEHVTVCSGRIGYMLEPGNDESIIAVCDVCDMCTIF</sequence>
<dbReference type="InterPro" id="IPR028156">
    <property type="entry name" value="RIP"/>
</dbReference>
<comment type="caution">
    <text evidence="2">The sequence shown here is derived from an EMBL/GenBank/DDBJ whole genome shotgun (WGS) entry which is preliminary data.</text>
</comment>
<evidence type="ECO:0000313" key="2">
    <source>
        <dbReference type="EMBL" id="KAL0078542.1"/>
    </source>
</evidence>
<dbReference type="PANTHER" id="PTHR31742">
    <property type="entry name" value="RPA-INTERACTING PROTEIN RPAIN"/>
    <property type="match status" value="1"/>
</dbReference>
<reference evidence="2 3" key="1">
    <citation type="submission" date="2024-04" db="EMBL/GenBank/DDBJ databases">
        <title>Symmetric and asymmetric DNA N6-adenine methylation regulates different biological responses in Mucorales.</title>
        <authorList>
            <consortium name="Lawrence Berkeley National Laboratory"/>
            <person name="Lax C."/>
            <person name="Mondo S.J."/>
            <person name="Osorio-Concepcion M."/>
            <person name="Muszewska A."/>
            <person name="Corrochano-Luque M."/>
            <person name="Gutierrez G."/>
            <person name="Riley R."/>
            <person name="Lipzen A."/>
            <person name="Guo J."/>
            <person name="Hundley H."/>
            <person name="Amirebrahimi M."/>
            <person name="Ng V."/>
            <person name="Lorenzo-Gutierrez D."/>
            <person name="Binder U."/>
            <person name="Yang J."/>
            <person name="Song Y."/>
            <person name="Canovas D."/>
            <person name="Navarro E."/>
            <person name="Freitag M."/>
            <person name="Gabaldon T."/>
            <person name="Grigoriev I.V."/>
            <person name="Corrochano L.M."/>
            <person name="Nicolas F.E."/>
            <person name="Garre V."/>
        </authorList>
    </citation>
    <scope>NUCLEOTIDE SEQUENCE [LARGE SCALE GENOMIC DNA]</scope>
    <source>
        <strain evidence="2 3">L51</strain>
    </source>
</reference>
<evidence type="ECO:0000313" key="3">
    <source>
        <dbReference type="Proteomes" id="UP001448207"/>
    </source>
</evidence>
<feature type="compositionally biased region" description="Basic and acidic residues" evidence="1">
    <location>
        <begin position="8"/>
        <end position="25"/>
    </location>
</feature>